<dbReference type="EMBL" id="CM001232">
    <property type="protein sequence ID" value="EHA53647.1"/>
    <property type="molecule type" value="Genomic_DNA"/>
</dbReference>
<dbReference type="InParanoid" id="G4MYY6"/>
<sequence length="377" mass="41388">MDGTGTRWACTEQASGKVGRDGREAWPCWRGMGVCTYLVGLDGYFTWYSLFERTWEYCKCTFKVPKVPARRPASSAGSPRRCMAMPPCKRVPVARRVTVAQFPGVSRVDRKKRTRARAPNATSDQRGQLGFRGESHGQPPQNRASRGPPLSGRLEGRTAKSATGKYPSGRVRGVGGCVQSTRPPTFLVEAKWRHSITTPDAHRFLNFRTAAVAAQPLSAHDKCDLGQGAASKVGKQGFNHVLVRQRESDKPTAFYSAFLLIARYGPTPEPPHKNTLNARDGKRERKTQPVTSRVARVRFQFVFVQSQADTDTSGLRILIGQTPKGLGHVCGHQSPACRAGARNFIRITQGDLPGRVGFPPGASQSRRQSRSKSTFGP</sequence>
<dbReference type="Proteomes" id="UP000009058">
    <property type="component" value="Chromosome 2"/>
</dbReference>
<evidence type="ECO:0000256" key="1">
    <source>
        <dbReference type="SAM" id="MobiDB-lite"/>
    </source>
</evidence>
<proteinExistence type="predicted"/>
<gene>
    <name evidence="2" type="ORF">MGG_14736</name>
</gene>
<keyword evidence="3" id="KW-1185">Reference proteome</keyword>
<dbReference type="HOGENOM" id="CLU_733784_0_0_1"/>
<evidence type="ECO:0000313" key="3">
    <source>
        <dbReference type="Proteomes" id="UP000009058"/>
    </source>
</evidence>
<reference evidence="2 3" key="1">
    <citation type="journal article" date="2005" name="Nature">
        <title>The genome sequence of the rice blast fungus Magnaporthe grisea.</title>
        <authorList>
            <person name="Dean R.A."/>
            <person name="Talbot N.J."/>
            <person name="Ebbole D.J."/>
            <person name="Farman M.L."/>
            <person name="Mitchell T.K."/>
            <person name="Orbach M.J."/>
            <person name="Thon M."/>
            <person name="Kulkarni R."/>
            <person name="Xu J.R."/>
            <person name="Pan H."/>
            <person name="Read N.D."/>
            <person name="Lee Y.H."/>
            <person name="Carbone I."/>
            <person name="Brown D."/>
            <person name="Oh Y.Y."/>
            <person name="Donofrio N."/>
            <person name="Jeong J.S."/>
            <person name="Soanes D.M."/>
            <person name="Djonovic S."/>
            <person name="Kolomiets E."/>
            <person name="Rehmeyer C."/>
            <person name="Li W."/>
            <person name="Harding M."/>
            <person name="Kim S."/>
            <person name="Lebrun M.H."/>
            <person name="Bohnert H."/>
            <person name="Coughlan S."/>
            <person name="Butler J."/>
            <person name="Calvo S."/>
            <person name="Ma L.J."/>
            <person name="Nicol R."/>
            <person name="Purcell S."/>
            <person name="Nusbaum C."/>
            <person name="Galagan J.E."/>
            <person name="Birren B.W."/>
        </authorList>
    </citation>
    <scope>NUCLEOTIDE SEQUENCE [LARGE SCALE GENOMIC DNA]</scope>
    <source>
        <strain evidence="3">70-15 / ATCC MYA-4617 / FGSC 8958</strain>
    </source>
</reference>
<dbReference type="AlphaFoldDB" id="G4MYY6"/>
<feature type="region of interest" description="Disordered" evidence="1">
    <location>
        <begin position="351"/>
        <end position="377"/>
    </location>
</feature>
<dbReference type="GeneID" id="5051596"/>
<dbReference type="VEuPathDB" id="FungiDB:MGG_14736"/>
<organism evidence="2 3">
    <name type="scientific">Pyricularia oryzae (strain 70-15 / ATCC MYA-4617 / FGSC 8958)</name>
    <name type="common">Rice blast fungus</name>
    <name type="synonym">Magnaporthe oryzae</name>
    <dbReference type="NCBI Taxonomy" id="242507"/>
    <lineage>
        <taxon>Eukaryota</taxon>
        <taxon>Fungi</taxon>
        <taxon>Dikarya</taxon>
        <taxon>Ascomycota</taxon>
        <taxon>Pezizomycotina</taxon>
        <taxon>Sordariomycetes</taxon>
        <taxon>Sordariomycetidae</taxon>
        <taxon>Magnaporthales</taxon>
        <taxon>Pyriculariaceae</taxon>
        <taxon>Pyricularia</taxon>
    </lineage>
</organism>
<feature type="region of interest" description="Disordered" evidence="1">
    <location>
        <begin position="269"/>
        <end position="290"/>
    </location>
</feature>
<accession>G4MYY6</accession>
<reference key="2">
    <citation type="submission" date="2011-05" db="EMBL/GenBank/DDBJ databases">
        <title>The Genome Sequence of Magnaporthe oryzae 70-15.</title>
        <authorList>
            <consortium name="The Broad Institute Genome Sequencing Platform"/>
            <person name="Ma L.-J."/>
            <person name="Dead R."/>
            <person name="Young S.K."/>
            <person name="Zeng Q."/>
            <person name="Gargeya S."/>
            <person name="Fitzgerald M."/>
            <person name="Haas B."/>
            <person name="Abouelleil A."/>
            <person name="Alvarado L."/>
            <person name="Arachchi H.M."/>
            <person name="Berlin A."/>
            <person name="Brown A."/>
            <person name="Chapman S.B."/>
            <person name="Chen Z."/>
            <person name="Dunbar C."/>
            <person name="Freedman E."/>
            <person name="Gearin G."/>
            <person name="Gellesch M."/>
            <person name="Goldberg J."/>
            <person name="Griggs A."/>
            <person name="Gujja S."/>
            <person name="Heiman D."/>
            <person name="Howarth C."/>
            <person name="Larson L."/>
            <person name="Lui A."/>
            <person name="MacDonald P.J.P."/>
            <person name="Mehta T."/>
            <person name="Montmayeur A."/>
            <person name="Murphy C."/>
            <person name="Neiman D."/>
            <person name="Pearson M."/>
            <person name="Priest M."/>
            <person name="Roberts A."/>
            <person name="Saif S."/>
            <person name="Shea T."/>
            <person name="Shenoy N."/>
            <person name="Sisk P."/>
            <person name="Stolte C."/>
            <person name="Sykes S."/>
            <person name="Yandava C."/>
            <person name="Wortman J."/>
            <person name="Nusbaum C."/>
            <person name="Birren B."/>
        </authorList>
    </citation>
    <scope>NUCLEOTIDE SEQUENCE</scope>
    <source>
        <strain>70-15</strain>
    </source>
</reference>
<feature type="region of interest" description="Disordered" evidence="1">
    <location>
        <begin position="104"/>
        <end position="177"/>
    </location>
</feature>
<dbReference type="KEGG" id="mgr:MGG_14736"/>
<name>G4MYY6_PYRO7</name>
<evidence type="ECO:0000313" key="2">
    <source>
        <dbReference type="EMBL" id="EHA53647.1"/>
    </source>
</evidence>
<dbReference type="RefSeq" id="XP_003713454.1">
    <property type="nucleotide sequence ID" value="XM_003713406.1"/>
</dbReference>
<protein>
    <submittedName>
        <fullName evidence="2">Uncharacterized protein</fullName>
    </submittedName>
</protein>